<dbReference type="Pfam" id="PF00300">
    <property type="entry name" value="His_Phos_1"/>
    <property type="match status" value="1"/>
</dbReference>
<feature type="active site" description="Proton donor/acceptor" evidence="2">
    <location>
        <position position="272"/>
    </location>
</feature>
<dbReference type="InterPro" id="IPR012337">
    <property type="entry name" value="RNaseH-like_sf"/>
</dbReference>
<evidence type="ECO:0000256" key="3">
    <source>
        <dbReference type="PIRSR" id="PIRSR613078-2"/>
    </source>
</evidence>
<sequence length="393" mass="41924">MSRRLLVEADGGSRGNPGPAGYGAVVRDAATGAVLAERAAGIGRATNNVAEYGGLIAGLTAALELDPAEVEVRMDSKLVVEQMSGRWQVKHPAMRPLAAEAQMLVRRLPRVRFSWIPRAQNAHADRLANEAMDAAARGDVWRPGGDSGPADAADAWLAEHEPTASLESAPSADLPVATPQNGWRDDPTAPPTTGLLLRHGQTELSVHKRFSGVGEQPLTAYGRRQAAAAADRLASSEATAVVASPLRRARETAELVAAALGVEVALEPGLRETDFGAWEGSTFAEVRQRWPRELDAWLADPAVAPPGGESFAQTTTRVRQARDRVLRTYGGQRVVLVSHVTPIKTLLRLALDAPATALYRMHLDLACLSEVQWFADGPSVVRSLNDTAHVPAE</sequence>
<dbReference type="InterPro" id="IPR050275">
    <property type="entry name" value="PGM_Phosphatase"/>
</dbReference>
<proteinExistence type="predicted"/>
<reference evidence="5" key="1">
    <citation type="submission" date="2020-02" db="EMBL/GenBank/DDBJ databases">
        <authorList>
            <person name="Meier V. D."/>
        </authorList>
    </citation>
    <scope>NUCLEOTIDE SEQUENCE</scope>
    <source>
        <strain evidence="5">AVDCRST_MAG07</strain>
    </source>
</reference>
<gene>
    <name evidence="5" type="ORF">AVDCRST_MAG07-1188</name>
</gene>
<evidence type="ECO:0000313" key="5">
    <source>
        <dbReference type="EMBL" id="CAA9320586.1"/>
    </source>
</evidence>
<dbReference type="Gene3D" id="3.40.50.1240">
    <property type="entry name" value="Phosphoglycerate mutase-like"/>
    <property type="match status" value="1"/>
</dbReference>
<dbReference type="GO" id="GO:0003676">
    <property type="term" value="F:nucleic acid binding"/>
    <property type="evidence" value="ECO:0007669"/>
    <property type="project" value="InterPro"/>
</dbReference>
<dbReference type="CDD" id="cd07067">
    <property type="entry name" value="HP_PGM_like"/>
    <property type="match status" value="1"/>
</dbReference>
<evidence type="ECO:0000256" key="2">
    <source>
        <dbReference type="PIRSR" id="PIRSR613078-1"/>
    </source>
</evidence>
<dbReference type="InterPro" id="IPR013078">
    <property type="entry name" value="His_Pase_superF_clade-1"/>
</dbReference>
<dbReference type="GO" id="GO:0005737">
    <property type="term" value="C:cytoplasm"/>
    <property type="evidence" value="ECO:0007669"/>
    <property type="project" value="TreeGrafter"/>
</dbReference>
<name>A0A6J4L2S8_9ACTN</name>
<dbReference type="SMART" id="SM00855">
    <property type="entry name" value="PGAM"/>
    <property type="match status" value="1"/>
</dbReference>
<dbReference type="PANTHER" id="PTHR48100:SF62">
    <property type="entry name" value="GLUCOSYL-3-PHOSPHOGLYCERATE PHOSPHATASE"/>
    <property type="match status" value="1"/>
</dbReference>
<dbReference type="CDD" id="cd09279">
    <property type="entry name" value="RNase_HI_like"/>
    <property type="match status" value="1"/>
</dbReference>
<dbReference type="PANTHER" id="PTHR48100">
    <property type="entry name" value="BROAD-SPECIFICITY PHOSPHATASE YOR283W-RELATED"/>
    <property type="match status" value="1"/>
</dbReference>
<protein>
    <submittedName>
        <fullName evidence="5">FIG006762: Phosphoglycerate mutase family</fullName>
    </submittedName>
</protein>
<feature type="active site" description="Proton donor/acceptor; for phosphatase activity" evidence="1">
    <location>
        <position position="272"/>
    </location>
</feature>
<dbReference type="GO" id="GO:0004523">
    <property type="term" value="F:RNA-DNA hybrid ribonuclease activity"/>
    <property type="evidence" value="ECO:0007669"/>
    <property type="project" value="InterPro"/>
</dbReference>
<organism evidence="5">
    <name type="scientific">uncultured Frankineae bacterium</name>
    <dbReference type="NCBI Taxonomy" id="437475"/>
    <lineage>
        <taxon>Bacteria</taxon>
        <taxon>Bacillati</taxon>
        <taxon>Actinomycetota</taxon>
        <taxon>Actinomycetes</taxon>
        <taxon>Frankiales</taxon>
        <taxon>environmental samples</taxon>
    </lineage>
</organism>
<dbReference type="Gene3D" id="3.30.420.10">
    <property type="entry name" value="Ribonuclease H-like superfamily/Ribonuclease H"/>
    <property type="match status" value="1"/>
</dbReference>
<feature type="binding site" evidence="3">
    <location>
        <position position="248"/>
    </location>
    <ligand>
        <name>substrate</name>
    </ligand>
</feature>
<feature type="active site" description="Tele-phosphohistidine intermediate" evidence="1">
    <location>
        <position position="199"/>
    </location>
</feature>
<dbReference type="InterPro" id="IPR029033">
    <property type="entry name" value="His_PPase_superfam"/>
</dbReference>
<dbReference type="InterPro" id="IPR002156">
    <property type="entry name" value="RNaseH_domain"/>
</dbReference>
<dbReference type="InterPro" id="IPR014636">
    <property type="entry name" value="RNaseH/PGlycerate_mutase"/>
</dbReference>
<dbReference type="PROSITE" id="PS50879">
    <property type="entry name" value="RNASE_H_1"/>
    <property type="match status" value="1"/>
</dbReference>
<dbReference type="PIRSF" id="PIRSF036922">
    <property type="entry name" value="RNaseH_PGAM"/>
    <property type="match status" value="1"/>
</dbReference>
<evidence type="ECO:0000259" key="4">
    <source>
        <dbReference type="PROSITE" id="PS50879"/>
    </source>
</evidence>
<dbReference type="InterPro" id="IPR036397">
    <property type="entry name" value="RNaseH_sf"/>
</dbReference>
<dbReference type="AlphaFoldDB" id="A0A6J4L2S8"/>
<dbReference type="Pfam" id="PF13456">
    <property type="entry name" value="RVT_3"/>
    <property type="match status" value="1"/>
</dbReference>
<dbReference type="NCBIfam" id="NF005567">
    <property type="entry name" value="PRK07238.1"/>
    <property type="match status" value="1"/>
</dbReference>
<dbReference type="EMBL" id="CADCUB010000058">
    <property type="protein sequence ID" value="CAA9320586.1"/>
    <property type="molecule type" value="Genomic_DNA"/>
</dbReference>
<dbReference type="SUPFAM" id="SSF53098">
    <property type="entry name" value="Ribonuclease H-like"/>
    <property type="match status" value="1"/>
</dbReference>
<dbReference type="SUPFAM" id="SSF53254">
    <property type="entry name" value="Phosphoglycerate mutase-like"/>
    <property type="match status" value="1"/>
</dbReference>
<accession>A0A6J4L2S8</accession>
<evidence type="ECO:0000256" key="1">
    <source>
        <dbReference type="PIRSR" id="PIRSR036922-1"/>
    </source>
</evidence>
<feature type="domain" description="RNase H type-1" evidence="4">
    <location>
        <begin position="1"/>
        <end position="141"/>
    </location>
</feature>
<dbReference type="GO" id="GO:0016791">
    <property type="term" value="F:phosphatase activity"/>
    <property type="evidence" value="ECO:0007669"/>
    <property type="project" value="TreeGrafter"/>
</dbReference>